<evidence type="ECO:0000256" key="2">
    <source>
        <dbReference type="ARBA" id="ARBA00022448"/>
    </source>
</evidence>
<evidence type="ECO:0000313" key="10">
    <source>
        <dbReference type="EMBL" id="RAG83302.1"/>
    </source>
</evidence>
<keyword evidence="6 8" id="KW-0472">Membrane</keyword>
<feature type="transmembrane region" description="Helical" evidence="8">
    <location>
        <begin position="376"/>
        <end position="396"/>
    </location>
</feature>
<feature type="domain" description="Major facilitator superfamily (MFS) profile" evidence="9">
    <location>
        <begin position="12"/>
        <end position="400"/>
    </location>
</feature>
<keyword evidence="3" id="KW-1003">Cell membrane</keyword>
<feature type="transmembrane region" description="Helical" evidence="8">
    <location>
        <begin position="349"/>
        <end position="370"/>
    </location>
</feature>
<dbReference type="OrthoDB" id="4109786at2"/>
<evidence type="ECO:0000256" key="3">
    <source>
        <dbReference type="ARBA" id="ARBA00022475"/>
    </source>
</evidence>
<dbReference type="PANTHER" id="PTHR23517:SF2">
    <property type="entry name" value="MULTIDRUG RESISTANCE PROTEIN MDTH"/>
    <property type="match status" value="1"/>
</dbReference>
<proteinExistence type="predicted"/>
<dbReference type="RefSeq" id="WP_111503834.1">
    <property type="nucleotide sequence ID" value="NZ_QKYN01000090.1"/>
</dbReference>
<feature type="transmembrane region" description="Helical" evidence="8">
    <location>
        <begin position="248"/>
        <end position="271"/>
    </location>
</feature>
<dbReference type="InterPro" id="IPR020846">
    <property type="entry name" value="MFS_dom"/>
</dbReference>
<keyword evidence="5 8" id="KW-1133">Transmembrane helix</keyword>
<comment type="caution">
    <text evidence="10">The sequence shown here is derived from an EMBL/GenBank/DDBJ whole genome shotgun (WGS) entry which is preliminary data.</text>
</comment>
<evidence type="ECO:0000256" key="1">
    <source>
        <dbReference type="ARBA" id="ARBA00004651"/>
    </source>
</evidence>
<name>A0A2X0IE74_9ACTN</name>
<organism evidence="10 11">
    <name type="scientific">Streptacidiphilus pinicola</name>
    <dbReference type="NCBI Taxonomy" id="2219663"/>
    <lineage>
        <taxon>Bacteria</taxon>
        <taxon>Bacillati</taxon>
        <taxon>Actinomycetota</taxon>
        <taxon>Actinomycetes</taxon>
        <taxon>Kitasatosporales</taxon>
        <taxon>Streptomycetaceae</taxon>
        <taxon>Streptacidiphilus</taxon>
    </lineage>
</organism>
<dbReference type="SUPFAM" id="SSF103473">
    <property type="entry name" value="MFS general substrate transporter"/>
    <property type="match status" value="1"/>
</dbReference>
<dbReference type="PROSITE" id="PS50850">
    <property type="entry name" value="MFS"/>
    <property type="match status" value="1"/>
</dbReference>
<evidence type="ECO:0000256" key="5">
    <source>
        <dbReference type="ARBA" id="ARBA00022989"/>
    </source>
</evidence>
<feature type="region of interest" description="Disordered" evidence="7">
    <location>
        <begin position="403"/>
        <end position="442"/>
    </location>
</feature>
<gene>
    <name evidence="10" type="ORF">DN069_23225</name>
</gene>
<reference evidence="10 11" key="1">
    <citation type="submission" date="2018-06" db="EMBL/GenBank/DDBJ databases">
        <title>Streptacidiphilus pinicola sp. nov., isolated from pine grove soil.</title>
        <authorList>
            <person name="Roh S.G."/>
            <person name="Park S."/>
            <person name="Kim M.-K."/>
            <person name="Yun B.-R."/>
            <person name="Park J."/>
            <person name="Kim M.J."/>
            <person name="Kim Y.S."/>
            <person name="Kim S.B."/>
        </authorList>
    </citation>
    <scope>NUCLEOTIDE SEQUENCE [LARGE SCALE GENOMIC DNA]</scope>
    <source>
        <strain evidence="10 11">MMS16-CNU450</strain>
    </source>
</reference>
<keyword evidence="2" id="KW-0813">Transport</keyword>
<sequence length="442" mass="45308">MAPKDASLSRGNYVRYMLGMAVDSLGSGMYLPLSLLYFHRVTGIPLVQVGALLTVAAVAGLVANPFGGALVDRYGAKAVTLATYAVRAVGFGAYALVDNRVEVLAAATLVAFGDQVSPPASQALVASITRGGGRDKLIAAQRGLRNAGLGAGGLIAGATVAAGTLGAYRTIVLADAASFVLVAVLVAGIPIVHTGTAARRARPGRGGYREVFKDRPFTLLTCVNLPTALGYKVLSVILPLYLTQRMGLSASWVGVNFAINTALIALFQVPVTHLLRNTRRTRATALAGAVFALSFVVYAASGALHGETAALSGLFTGTVLFSFGELMHGATSTALAASAAPESLRGRYLSFYQFSWAIPAALAPVLLSALLSASPLALWIVLAVGTGGAGLALLPLEPRLPREAVYPEPPATEPPATEPPATESPATATKTTGETAATPKTA</sequence>
<feature type="transmembrane region" description="Helical" evidence="8">
    <location>
        <begin position="217"/>
        <end position="242"/>
    </location>
</feature>
<feature type="transmembrane region" description="Helical" evidence="8">
    <location>
        <begin position="16"/>
        <end position="38"/>
    </location>
</feature>
<keyword evidence="4 8" id="KW-0812">Transmembrane</keyword>
<feature type="transmembrane region" description="Helical" evidence="8">
    <location>
        <begin position="177"/>
        <end position="196"/>
    </location>
</feature>
<feature type="transmembrane region" description="Helical" evidence="8">
    <location>
        <begin position="147"/>
        <end position="171"/>
    </location>
</feature>
<evidence type="ECO:0000259" key="9">
    <source>
        <dbReference type="PROSITE" id="PS50850"/>
    </source>
</evidence>
<dbReference type="InterPro" id="IPR011701">
    <property type="entry name" value="MFS"/>
</dbReference>
<evidence type="ECO:0000256" key="8">
    <source>
        <dbReference type="SAM" id="Phobius"/>
    </source>
</evidence>
<dbReference type="GO" id="GO:0005886">
    <property type="term" value="C:plasma membrane"/>
    <property type="evidence" value="ECO:0007669"/>
    <property type="project" value="UniProtKB-SubCell"/>
</dbReference>
<dbReference type="Proteomes" id="UP000248889">
    <property type="component" value="Unassembled WGS sequence"/>
</dbReference>
<feature type="compositionally biased region" description="Low complexity" evidence="7">
    <location>
        <begin position="419"/>
        <end position="442"/>
    </location>
</feature>
<dbReference type="AlphaFoldDB" id="A0A2X0IE74"/>
<evidence type="ECO:0000256" key="7">
    <source>
        <dbReference type="SAM" id="MobiDB-lite"/>
    </source>
</evidence>
<keyword evidence="11" id="KW-1185">Reference proteome</keyword>
<dbReference type="PANTHER" id="PTHR23517">
    <property type="entry name" value="RESISTANCE PROTEIN MDTM, PUTATIVE-RELATED-RELATED"/>
    <property type="match status" value="1"/>
</dbReference>
<dbReference type="GO" id="GO:0022857">
    <property type="term" value="F:transmembrane transporter activity"/>
    <property type="evidence" value="ECO:0007669"/>
    <property type="project" value="InterPro"/>
</dbReference>
<evidence type="ECO:0000256" key="6">
    <source>
        <dbReference type="ARBA" id="ARBA00023136"/>
    </source>
</evidence>
<evidence type="ECO:0000256" key="4">
    <source>
        <dbReference type="ARBA" id="ARBA00022692"/>
    </source>
</evidence>
<feature type="transmembrane region" description="Helical" evidence="8">
    <location>
        <begin position="283"/>
        <end position="304"/>
    </location>
</feature>
<dbReference type="InterPro" id="IPR050171">
    <property type="entry name" value="MFS_Transporters"/>
</dbReference>
<feature type="transmembrane region" description="Helical" evidence="8">
    <location>
        <begin position="44"/>
        <end position="66"/>
    </location>
</feature>
<feature type="transmembrane region" description="Helical" evidence="8">
    <location>
        <begin position="310"/>
        <end position="337"/>
    </location>
</feature>
<accession>A0A2X0IE74</accession>
<dbReference type="InterPro" id="IPR036259">
    <property type="entry name" value="MFS_trans_sf"/>
</dbReference>
<dbReference type="Gene3D" id="1.20.1250.20">
    <property type="entry name" value="MFS general substrate transporter like domains"/>
    <property type="match status" value="1"/>
</dbReference>
<feature type="compositionally biased region" description="Pro residues" evidence="7">
    <location>
        <begin position="407"/>
        <end position="418"/>
    </location>
</feature>
<comment type="subcellular location">
    <subcellularLocation>
        <location evidence="1">Cell membrane</location>
        <topology evidence="1">Multi-pass membrane protein</topology>
    </subcellularLocation>
</comment>
<protein>
    <submittedName>
        <fullName evidence="10">MFS transporter</fullName>
    </submittedName>
</protein>
<evidence type="ECO:0000313" key="11">
    <source>
        <dbReference type="Proteomes" id="UP000248889"/>
    </source>
</evidence>
<dbReference type="EMBL" id="QKYN01000090">
    <property type="protein sequence ID" value="RAG83302.1"/>
    <property type="molecule type" value="Genomic_DNA"/>
</dbReference>
<dbReference type="Pfam" id="PF07690">
    <property type="entry name" value="MFS_1"/>
    <property type="match status" value="1"/>
</dbReference>